<evidence type="ECO:0000313" key="3">
    <source>
        <dbReference type="Proteomes" id="UP000282892"/>
    </source>
</evidence>
<name>A0A3T0HU64_9BACI</name>
<organism evidence="2 3">
    <name type="scientific">Neobacillus mesonae</name>
    <dbReference type="NCBI Taxonomy" id="1193713"/>
    <lineage>
        <taxon>Bacteria</taxon>
        <taxon>Bacillati</taxon>
        <taxon>Bacillota</taxon>
        <taxon>Bacilli</taxon>
        <taxon>Bacillales</taxon>
        <taxon>Bacillaceae</taxon>
        <taxon>Neobacillus</taxon>
    </lineage>
</organism>
<evidence type="ECO:0000313" key="2">
    <source>
        <dbReference type="EMBL" id="AZU60626.1"/>
    </source>
</evidence>
<dbReference type="Proteomes" id="UP000282892">
    <property type="component" value="Chromosome"/>
</dbReference>
<gene>
    <name evidence="2" type="ORF">CHR53_04750</name>
</gene>
<dbReference type="KEGG" id="nmk:CHR53_04750"/>
<feature type="transmembrane region" description="Helical" evidence="1">
    <location>
        <begin position="85"/>
        <end position="103"/>
    </location>
</feature>
<protein>
    <submittedName>
        <fullName evidence="2">Uncharacterized protein</fullName>
    </submittedName>
</protein>
<dbReference type="EMBL" id="CP022572">
    <property type="protein sequence ID" value="AZU60626.1"/>
    <property type="molecule type" value="Genomic_DNA"/>
</dbReference>
<accession>A0A3T0HU64</accession>
<sequence length="117" mass="13551">MLALIYLLYWFFMFFMVIIFAYALGGLFIAMVLRAEKFKKEGKKLLSVFIAIPSAFINIFILELICKLMDAPSLFDFDHFNLKLYLVVALYIAALGFIAYPFIKKDGSDFFKGILFK</sequence>
<feature type="transmembrane region" description="Helical" evidence="1">
    <location>
        <begin position="45"/>
        <end position="65"/>
    </location>
</feature>
<keyword evidence="3" id="KW-1185">Reference proteome</keyword>
<reference evidence="2 3" key="1">
    <citation type="submission" date="2017-07" db="EMBL/GenBank/DDBJ databases">
        <title>The complete genome sequence of Bacillus mesonae strain H20-5, an efficient strain improving plant abiotic stress resistance.</title>
        <authorList>
            <person name="Kim S.Y."/>
            <person name="Song H."/>
            <person name="Sang M.K."/>
            <person name="Weon H.-Y."/>
            <person name="Song J."/>
        </authorList>
    </citation>
    <scope>NUCLEOTIDE SEQUENCE [LARGE SCALE GENOMIC DNA]</scope>
    <source>
        <strain evidence="2 3">H20-5</strain>
    </source>
</reference>
<dbReference type="RefSeq" id="WP_127485363.1">
    <property type="nucleotide sequence ID" value="NZ_CP022572.1"/>
</dbReference>
<keyword evidence="1" id="KW-0812">Transmembrane</keyword>
<dbReference type="OrthoDB" id="2664672at2"/>
<evidence type="ECO:0000256" key="1">
    <source>
        <dbReference type="SAM" id="Phobius"/>
    </source>
</evidence>
<proteinExistence type="predicted"/>
<feature type="transmembrane region" description="Helical" evidence="1">
    <location>
        <begin position="6"/>
        <end position="33"/>
    </location>
</feature>
<keyword evidence="1" id="KW-0472">Membrane</keyword>
<keyword evidence="1" id="KW-1133">Transmembrane helix</keyword>
<dbReference type="AlphaFoldDB" id="A0A3T0HU64"/>